<keyword evidence="1" id="KW-0808">Transferase</keyword>
<organism evidence="5 6">
    <name type="scientific">Litorimonas cladophorae</name>
    <dbReference type="NCBI Taxonomy" id="1220491"/>
    <lineage>
        <taxon>Bacteria</taxon>
        <taxon>Pseudomonadati</taxon>
        <taxon>Pseudomonadota</taxon>
        <taxon>Alphaproteobacteria</taxon>
        <taxon>Maricaulales</taxon>
        <taxon>Robiginitomaculaceae</taxon>
    </lineage>
</organism>
<dbReference type="PANTHER" id="PTHR13943">
    <property type="entry name" value="HRAS-LIKE SUPPRESSOR - RELATED"/>
    <property type="match status" value="1"/>
</dbReference>
<dbReference type="InterPro" id="IPR007053">
    <property type="entry name" value="LRAT_dom"/>
</dbReference>
<name>A0A918KLM0_9PROT</name>
<dbReference type="InterPro" id="IPR051496">
    <property type="entry name" value="H-rev107_PLA/AT"/>
</dbReference>
<feature type="domain" description="LRAT" evidence="4">
    <location>
        <begin position="19"/>
        <end position="112"/>
    </location>
</feature>
<keyword evidence="2" id="KW-0378">Hydrolase</keyword>
<dbReference type="Gene3D" id="3.90.1720.10">
    <property type="entry name" value="endopeptidase domain like (from Nostoc punctiforme)"/>
    <property type="match status" value="1"/>
</dbReference>
<accession>A0A918KLM0</accession>
<evidence type="ECO:0000256" key="3">
    <source>
        <dbReference type="ARBA" id="ARBA00023098"/>
    </source>
</evidence>
<keyword evidence="6" id="KW-1185">Reference proteome</keyword>
<evidence type="ECO:0000259" key="4">
    <source>
        <dbReference type="PROSITE" id="PS51934"/>
    </source>
</evidence>
<dbReference type="PANTHER" id="PTHR13943:SF77">
    <property type="entry name" value="LRAT DOMAIN-CONTAINING PROTEIN"/>
    <property type="match status" value="1"/>
</dbReference>
<dbReference type="GO" id="GO:0004623">
    <property type="term" value="F:phospholipase A2 activity"/>
    <property type="evidence" value="ECO:0007669"/>
    <property type="project" value="TreeGrafter"/>
</dbReference>
<evidence type="ECO:0000313" key="5">
    <source>
        <dbReference type="EMBL" id="GGX67948.1"/>
    </source>
</evidence>
<reference evidence="5 6" key="1">
    <citation type="journal article" date="2014" name="Int. J. Syst. Evol. Microbiol.">
        <title>Complete genome sequence of Corynebacterium casei LMG S-19264T (=DSM 44701T), isolated from a smear-ripened cheese.</title>
        <authorList>
            <consortium name="US DOE Joint Genome Institute (JGI-PGF)"/>
            <person name="Walter F."/>
            <person name="Albersmeier A."/>
            <person name="Kalinowski J."/>
            <person name="Ruckert C."/>
        </authorList>
    </citation>
    <scope>NUCLEOTIDE SEQUENCE [LARGE SCALE GENOMIC DNA]</scope>
    <source>
        <strain evidence="5 6">KCTC 23968</strain>
    </source>
</reference>
<evidence type="ECO:0000256" key="1">
    <source>
        <dbReference type="ARBA" id="ARBA00022679"/>
    </source>
</evidence>
<dbReference type="RefSeq" id="WP_189584365.1">
    <property type="nucleotide sequence ID" value="NZ_BMYV01000002.1"/>
</dbReference>
<dbReference type="EMBL" id="BMYV01000002">
    <property type="protein sequence ID" value="GGX67948.1"/>
    <property type="molecule type" value="Genomic_DNA"/>
</dbReference>
<evidence type="ECO:0000313" key="6">
    <source>
        <dbReference type="Proteomes" id="UP000600865"/>
    </source>
</evidence>
<dbReference type="PROSITE" id="PS51934">
    <property type="entry name" value="LRAT"/>
    <property type="match status" value="1"/>
</dbReference>
<protein>
    <recommendedName>
        <fullName evidence="4">LRAT domain-containing protein</fullName>
    </recommendedName>
</protein>
<gene>
    <name evidence="5" type="ORF">GCM10011309_17060</name>
</gene>
<sequence length="121" mass="13503">MSRFHYERVAVLHPAGTILETDAYGVIRHVGIATGYGTVIHASRRYGQVLETSERQFARGKPIRRIGIRSALSGSEIVARARGKIGQRYGVLTRNCEHFVHWVVSGKARSRQLGPLDLGRH</sequence>
<proteinExistence type="predicted"/>
<dbReference type="Pfam" id="PF04970">
    <property type="entry name" value="LRAT"/>
    <property type="match status" value="1"/>
</dbReference>
<keyword evidence="3" id="KW-0443">Lipid metabolism</keyword>
<dbReference type="GO" id="GO:0016410">
    <property type="term" value="F:N-acyltransferase activity"/>
    <property type="evidence" value="ECO:0007669"/>
    <property type="project" value="TreeGrafter"/>
</dbReference>
<dbReference type="GO" id="GO:0008970">
    <property type="term" value="F:phospholipase A1 activity"/>
    <property type="evidence" value="ECO:0007669"/>
    <property type="project" value="TreeGrafter"/>
</dbReference>
<dbReference type="GO" id="GO:0005737">
    <property type="term" value="C:cytoplasm"/>
    <property type="evidence" value="ECO:0007669"/>
    <property type="project" value="TreeGrafter"/>
</dbReference>
<dbReference type="AlphaFoldDB" id="A0A918KLM0"/>
<evidence type="ECO:0000256" key="2">
    <source>
        <dbReference type="ARBA" id="ARBA00022801"/>
    </source>
</evidence>
<comment type="caution">
    <text evidence="5">The sequence shown here is derived from an EMBL/GenBank/DDBJ whole genome shotgun (WGS) entry which is preliminary data.</text>
</comment>
<dbReference type="GO" id="GO:0070292">
    <property type="term" value="P:N-acylphosphatidylethanolamine metabolic process"/>
    <property type="evidence" value="ECO:0007669"/>
    <property type="project" value="TreeGrafter"/>
</dbReference>
<dbReference type="Proteomes" id="UP000600865">
    <property type="component" value="Unassembled WGS sequence"/>
</dbReference>